<dbReference type="PROSITE" id="PS51194">
    <property type="entry name" value="HELICASE_CTER"/>
    <property type="match status" value="1"/>
</dbReference>
<evidence type="ECO:0000256" key="1">
    <source>
        <dbReference type="ARBA" id="ARBA00005446"/>
    </source>
</evidence>
<accession>A0ABY5DUP9</accession>
<dbReference type="EMBL" id="CP098502">
    <property type="protein sequence ID" value="UTI65736.1"/>
    <property type="molecule type" value="Genomic_DNA"/>
</dbReference>
<keyword evidence="3 12" id="KW-0378">Hydrolase</keyword>
<organism evidence="12 13">
    <name type="scientific">Paraconexibacter antarcticus</name>
    <dbReference type="NCBI Taxonomy" id="2949664"/>
    <lineage>
        <taxon>Bacteria</taxon>
        <taxon>Bacillati</taxon>
        <taxon>Actinomycetota</taxon>
        <taxon>Thermoleophilia</taxon>
        <taxon>Solirubrobacterales</taxon>
        <taxon>Paraconexibacteraceae</taxon>
        <taxon>Paraconexibacter</taxon>
    </lineage>
</organism>
<dbReference type="Pfam" id="PF00270">
    <property type="entry name" value="DEAD"/>
    <property type="match status" value="1"/>
</dbReference>
<keyword evidence="6" id="KW-0238">DNA-binding</keyword>
<evidence type="ECO:0000256" key="5">
    <source>
        <dbReference type="ARBA" id="ARBA00022840"/>
    </source>
</evidence>
<evidence type="ECO:0000259" key="10">
    <source>
        <dbReference type="PROSITE" id="PS51192"/>
    </source>
</evidence>
<evidence type="ECO:0000256" key="6">
    <source>
        <dbReference type="ARBA" id="ARBA00023125"/>
    </source>
</evidence>
<reference evidence="12 13" key="1">
    <citation type="submission" date="2022-06" db="EMBL/GenBank/DDBJ databases">
        <title>Paraconexibacter antarcticus.</title>
        <authorList>
            <person name="Kim C.S."/>
        </authorList>
    </citation>
    <scope>NUCLEOTIDE SEQUENCE [LARGE SCALE GENOMIC DNA]</scope>
    <source>
        <strain evidence="12 13">02-257</strain>
    </source>
</reference>
<evidence type="ECO:0000259" key="11">
    <source>
        <dbReference type="PROSITE" id="PS51194"/>
    </source>
</evidence>
<evidence type="ECO:0000256" key="2">
    <source>
        <dbReference type="ARBA" id="ARBA00022741"/>
    </source>
</evidence>
<evidence type="ECO:0000256" key="3">
    <source>
        <dbReference type="ARBA" id="ARBA00022801"/>
    </source>
</evidence>
<evidence type="ECO:0000256" key="7">
    <source>
        <dbReference type="ARBA" id="ARBA00023235"/>
    </source>
</evidence>
<evidence type="ECO:0000256" key="8">
    <source>
        <dbReference type="ARBA" id="ARBA00034617"/>
    </source>
</evidence>
<dbReference type="RefSeq" id="WP_254572415.1">
    <property type="nucleotide sequence ID" value="NZ_CP098502.1"/>
</dbReference>
<dbReference type="InterPro" id="IPR029057">
    <property type="entry name" value="PRTase-like"/>
</dbReference>
<keyword evidence="2" id="KW-0547">Nucleotide-binding</keyword>
<evidence type="ECO:0000313" key="12">
    <source>
        <dbReference type="EMBL" id="UTI65736.1"/>
    </source>
</evidence>
<keyword evidence="5" id="KW-0067">ATP-binding</keyword>
<feature type="domain" description="Helicase C-terminal" evidence="11">
    <location>
        <begin position="245"/>
        <end position="388"/>
    </location>
</feature>
<comment type="similarity">
    <text evidence="1">Belongs to the helicase family. RecQ subfamily.</text>
</comment>
<keyword evidence="13" id="KW-1185">Reference proteome</keyword>
<dbReference type="InterPro" id="IPR027417">
    <property type="entry name" value="P-loop_NTPase"/>
</dbReference>
<sequence length="695" mass="75322">MPASPDILDIDAAAAAHLHALAGPDAVFREGQLEAIRDLVADRARVLCVQRTGWGKSAVYFVATALLRSDPTHPSGPTLIVSPLLALMRNQIAAAERLGIRARTINSTNVGEWRDVQEALARDEVDLLLISPERLNHPRFRDEMLPLFAQAIGLLVVDEAHCVSDWGHDFRPDYRRIRDMIGRLPAGVAVLGTTATANDRVVADVTEQLAAGDERALRVYRGPLGRSSLRLEVCELPSQAARLAWLVQVLPTLEGSGIVYTLTKRDADQVAAFLSEHGVPAAAYSGDQPSDERIVIEDRLLRDDLKAVVATSALGMGYDKADLRFVVHFQAPGSVIAYYQQVGRAGRGVEHADVVLLRGREDRRIQDFFIEQAFPRREHVDRVLEALSSGDGATVPQLQSLVNLGRGRLEAMLKILEVEGAVAKDGTRWRTTGADWVYDAERYAQITALRRAEQAAMAALGADGRCLMRALQEELDDPDPADCGRCSVCTAPRYDVEPDPALVAAATRTLRSRPLTLDPKKMAPDRETGAMKKLPVDVLVEEGRALARAGDDGWDPLIRAGLDGGRVSDELVQALADLVRDWRPDVGWVAAVPSRREGDPVSDVAARVAAALGLPFAPVVSRADPARPPQSRMRNAAQQAENVRGAFAVGGDVPAGGCLLVDDLRQSGWTLAMVGGQLRRRGAPAVYPLALRSSF</sequence>
<keyword evidence="7" id="KW-0413">Isomerase</keyword>
<dbReference type="SMART" id="SM00487">
    <property type="entry name" value="DEXDc"/>
    <property type="match status" value="1"/>
</dbReference>
<dbReference type="GO" id="GO:0003678">
    <property type="term" value="F:DNA helicase activity"/>
    <property type="evidence" value="ECO:0007669"/>
    <property type="project" value="UniProtKB-EC"/>
</dbReference>
<evidence type="ECO:0000256" key="4">
    <source>
        <dbReference type="ARBA" id="ARBA00022806"/>
    </source>
</evidence>
<dbReference type="InterPro" id="IPR004589">
    <property type="entry name" value="DNA_helicase_ATP-dep_RecQ"/>
</dbReference>
<dbReference type="InterPro" id="IPR000836">
    <property type="entry name" value="PRTase_dom"/>
</dbReference>
<dbReference type="PANTHER" id="PTHR13710">
    <property type="entry name" value="DNA HELICASE RECQ FAMILY MEMBER"/>
    <property type="match status" value="1"/>
</dbReference>
<dbReference type="InterPro" id="IPR014001">
    <property type="entry name" value="Helicase_ATP-bd"/>
</dbReference>
<dbReference type="NCBIfam" id="TIGR00614">
    <property type="entry name" value="recQ_fam"/>
    <property type="match status" value="1"/>
</dbReference>
<dbReference type="SUPFAM" id="SSF53271">
    <property type="entry name" value="PRTase-like"/>
    <property type="match status" value="1"/>
</dbReference>
<evidence type="ECO:0000256" key="9">
    <source>
        <dbReference type="ARBA" id="ARBA00034808"/>
    </source>
</evidence>
<dbReference type="CDD" id="cd06223">
    <property type="entry name" value="PRTases_typeI"/>
    <property type="match status" value="1"/>
</dbReference>
<keyword evidence="4 12" id="KW-0347">Helicase</keyword>
<dbReference type="Gene3D" id="3.40.50.2020">
    <property type="match status" value="1"/>
</dbReference>
<protein>
    <recommendedName>
        <fullName evidence="9">DNA 3'-5' helicase</fullName>
        <ecNumber evidence="9">5.6.2.4</ecNumber>
    </recommendedName>
</protein>
<comment type="catalytic activity">
    <reaction evidence="8">
        <text>Couples ATP hydrolysis with the unwinding of duplex DNA by translocating in the 3'-5' direction.</text>
        <dbReference type="EC" id="5.6.2.4"/>
    </reaction>
</comment>
<dbReference type="Pfam" id="PF00271">
    <property type="entry name" value="Helicase_C"/>
    <property type="match status" value="1"/>
</dbReference>
<dbReference type="Gene3D" id="3.40.50.300">
    <property type="entry name" value="P-loop containing nucleotide triphosphate hydrolases"/>
    <property type="match status" value="2"/>
</dbReference>
<dbReference type="PANTHER" id="PTHR13710:SF105">
    <property type="entry name" value="ATP-DEPENDENT DNA HELICASE Q1"/>
    <property type="match status" value="1"/>
</dbReference>
<dbReference type="InterPro" id="IPR011545">
    <property type="entry name" value="DEAD/DEAH_box_helicase_dom"/>
</dbReference>
<feature type="domain" description="Helicase ATP-binding" evidence="10">
    <location>
        <begin position="37"/>
        <end position="215"/>
    </location>
</feature>
<dbReference type="Proteomes" id="UP001056035">
    <property type="component" value="Chromosome"/>
</dbReference>
<dbReference type="SMART" id="SM00490">
    <property type="entry name" value="HELICc"/>
    <property type="match status" value="1"/>
</dbReference>
<name>A0ABY5DUP9_9ACTN</name>
<dbReference type="SUPFAM" id="SSF52540">
    <property type="entry name" value="P-loop containing nucleoside triphosphate hydrolases"/>
    <property type="match status" value="1"/>
</dbReference>
<dbReference type="PROSITE" id="PS51192">
    <property type="entry name" value="HELICASE_ATP_BIND_1"/>
    <property type="match status" value="1"/>
</dbReference>
<gene>
    <name evidence="12" type="ORF">NBH00_05860</name>
</gene>
<dbReference type="EC" id="5.6.2.4" evidence="9"/>
<dbReference type="InterPro" id="IPR001650">
    <property type="entry name" value="Helicase_C-like"/>
</dbReference>
<evidence type="ECO:0000313" key="13">
    <source>
        <dbReference type="Proteomes" id="UP001056035"/>
    </source>
</evidence>
<dbReference type="GO" id="GO:0016787">
    <property type="term" value="F:hydrolase activity"/>
    <property type="evidence" value="ECO:0007669"/>
    <property type="project" value="UniProtKB-KW"/>
</dbReference>
<proteinExistence type="inferred from homology"/>